<protein>
    <submittedName>
        <fullName evidence="1">Uncharacterized protein</fullName>
    </submittedName>
</protein>
<reference evidence="1 2" key="1">
    <citation type="submission" date="2013-01" db="EMBL/GenBank/DDBJ databases">
        <authorList>
            <person name="Harkins D.M."/>
            <person name="Durkin A.S."/>
            <person name="Brinkac L.M."/>
            <person name="Haft D.H."/>
            <person name="Selengut J.D."/>
            <person name="Sanka R."/>
            <person name="DePew J."/>
            <person name="Purushe J."/>
            <person name="Matthias M.A."/>
            <person name="Vinetz J.M."/>
            <person name="Sutton G.G."/>
            <person name="Nierman W.C."/>
            <person name="Fouts D.E."/>
        </authorList>
    </citation>
    <scope>NUCLEOTIDE SEQUENCE [LARGE SCALE GENOMIC DNA]</scope>
    <source>
        <strain evidence="1 2">ZUN142</strain>
    </source>
</reference>
<dbReference type="Proteomes" id="UP000012153">
    <property type="component" value="Unassembled WGS sequence"/>
</dbReference>
<evidence type="ECO:0000313" key="1">
    <source>
        <dbReference type="EMBL" id="EMO39764.1"/>
    </source>
</evidence>
<gene>
    <name evidence="1" type="ORF">LEP1GSC186_3819</name>
</gene>
<organism evidence="1 2">
    <name type="scientific">Leptospira noguchii serovar Autumnalis str. ZUN142</name>
    <dbReference type="NCBI Taxonomy" id="1085540"/>
    <lineage>
        <taxon>Bacteria</taxon>
        <taxon>Pseudomonadati</taxon>
        <taxon>Spirochaetota</taxon>
        <taxon>Spirochaetia</taxon>
        <taxon>Leptospirales</taxon>
        <taxon>Leptospiraceae</taxon>
        <taxon>Leptospira</taxon>
    </lineage>
</organism>
<sequence length="41" mass="5186">MRRPSFFKNFGIVINFLNKLKLKTYEFPHRKTRYVNHPKYR</sequence>
<proteinExistence type="predicted"/>
<name>M6UFB5_9LEPT</name>
<evidence type="ECO:0000313" key="2">
    <source>
        <dbReference type="Proteomes" id="UP000012153"/>
    </source>
</evidence>
<dbReference type="EMBL" id="AHOP02000050">
    <property type="protein sequence ID" value="EMO39764.1"/>
    <property type="molecule type" value="Genomic_DNA"/>
</dbReference>
<accession>M6UFB5</accession>
<comment type="caution">
    <text evidence="1">The sequence shown here is derived from an EMBL/GenBank/DDBJ whole genome shotgun (WGS) entry which is preliminary data.</text>
</comment>
<dbReference type="AlphaFoldDB" id="M6UFB5"/>